<reference evidence="8" key="1">
    <citation type="journal article" date="2019" name="Int. J. Syst. Evol. Microbiol.">
        <title>The Global Catalogue of Microorganisms (GCM) 10K type strain sequencing project: providing services to taxonomists for standard genome sequencing and annotation.</title>
        <authorList>
            <consortium name="The Broad Institute Genomics Platform"/>
            <consortium name="The Broad Institute Genome Sequencing Center for Infectious Disease"/>
            <person name="Wu L."/>
            <person name="Ma J."/>
        </authorList>
    </citation>
    <scope>NUCLEOTIDE SEQUENCE [LARGE SCALE GENOMIC DNA]</scope>
    <source>
        <strain evidence="8">ZS-35-S2</strain>
    </source>
</reference>
<feature type="compositionally biased region" description="Pro residues" evidence="3">
    <location>
        <begin position="351"/>
        <end position="360"/>
    </location>
</feature>
<dbReference type="EMBL" id="JBHSPR010000017">
    <property type="protein sequence ID" value="MFC6018467.1"/>
    <property type="molecule type" value="Genomic_DNA"/>
</dbReference>
<dbReference type="Gene3D" id="3.40.50.1820">
    <property type="entry name" value="alpha/beta hydrolase"/>
    <property type="match status" value="1"/>
</dbReference>
<evidence type="ECO:0000256" key="1">
    <source>
        <dbReference type="ARBA" id="ARBA00010088"/>
    </source>
</evidence>
<dbReference type="SUPFAM" id="SSF53474">
    <property type="entry name" value="alpha/beta-Hydrolases"/>
    <property type="match status" value="1"/>
</dbReference>
<dbReference type="Pfam" id="PF08386">
    <property type="entry name" value="Abhydrolase_4"/>
    <property type="match status" value="1"/>
</dbReference>
<evidence type="ECO:0000313" key="8">
    <source>
        <dbReference type="Proteomes" id="UP001596203"/>
    </source>
</evidence>
<keyword evidence="8" id="KW-1185">Reference proteome</keyword>
<protein>
    <submittedName>
        <fullName evidence="7">Alpha/beta hydrolase</fullName>
    </submittedName>
</protein>
<dbReference type="InterPro" id="IPR013595">
    <property type="entry name" value="Pept_S33_TAP-like_C"/>
</dbReference>
<comment type="caution">
    <text evidence="7">The sequence shown here is derived from an EMBL/GenBank/DDBJ whole genome shotgun (WGS) entry which is preliminary data.</text>
</comment>
<feature type="region of interest" description="Disordered" evidence="3">
    <location>
        <begin position="331"/>
        <end position="360"/>
    </location>
</feature>
<sequence length="528" mass="56373">MGTVVVVLLGSTAATAASAGDGTSRTAHIGPSGWRAHSVDWKSCPDRPNEAGLRCATLDLPIDWDRPNGATFPLAITRRAASDPRARIGPLVFGTGGPGLSGVDHVAEAGQHLSPEILRRFDVIGFDARGVARSSRAVCSNSLLAQQPFPVPAGEVEYAQRIAFNHRLYDDCRARTGPLFDHVDTESVARDVDAIRAALGERRISFYGVSYGTLLGQTYAERFPDRVRAMALDSVLDHSVGTAAFLRDQAAGVEDSFDEFVAWCGRTGSCALHGQDVGAVYDDLMRRAEIGTLVDPARGTRLSWFDLSGEAFRHLYGPDWPGLAGRLDTLARSTPPSAEGAWKSPGTGAAPPTPAPGPPVTEHPFPVFCQDWSLPVDDDAELARYLEISRAAAPRLRMSVGAVEPTMFCAGWDGKVHNPQHRLRVRTSVPLLLINSRIDPATPHRWAVNVADQLGGRGRLVSYEGAGHGAYLRTPCTVGHVDRYLIDRQLPPAGASCRAAAPPTQPAPATRGPSSAPPSGPTWSSARS</sequence>
<evidence type="ECO:0000259" key="6">
    <source>
        <dbReference type="Pfam" id="PF08386"/>
    </source>
</evidence>
<dbReference type="InterPro" id="IPR000073">
    <property type="entry name" value="AB_hydrolase_1"/>
</dbReference>
<feature type="signal peptide" evidence="4">
    <location>
        <begin position="1"/>
        <end position="19"/>
    </location>
</feature>
<evidence type="ECO:0000259" key="5">
    <source>
        <dbReference type="Pfam" id="PF00561"/>
    </source>
</evidence>
<dbReference type="InterPro" id="IPR029058">
    <property type="entry name" value="AB_hydrolase_fold"/>
</dbReference>
<organism evidence="7 8">
    <name type="scientific">Plantactinospora solaniradicis</name>
    <dbReference type="NCBI Taxonomy" id="1723736"/>
    <lineage>
        <taxon>Bacteria</taxon>
        <taxon>Bacillati</taxon>
        <taxon>Actinomycetota</taxon>
        <taxon>Actinomycetes</taxon>
        <taxon>Micromonosporales</taxon>
        <taxon>Micromonosporaceae</taxon>
        <taxon>Plantactinospora</taxon>
    </lineage>
</organism>
<keyword evidence="2 7" id="KW-0378">Hydrolase</keyword>
<evidence type="ECO:0000256" key="3">
    <source>
        <dbReference type="SAM" id="MobiDB-lite"/>
    </source>
</evidence>
<dbReference type="PANTHER" id="PTHR43248">
    <property type="entry name" value="2-SUCCINYL-6-HYDROXY-2,4-CYCLOHEXADIENE-1-CARBOXYLATE SYNTHASE"/>
    <property type="match status" value="1"/>
</dbReference>
<evidence type="ECO:0000256" key="2">
    <source>
        <dbReference type="ARBA" id="ARBA00022801"/>
    </source>
</evidence>
<dbReference type="PANTHER" id="PTHR43248:SF25">
    <property type="entry name" value="AB HYDROLASE-1 DOMAIN-CONTAINING PROTEIN-RELATED"/>
    <property type="match status" value="1"/>
</dbReference>
<keyword evidence="4" id="KW-0732">Signal</keyword>
<dbReference type="Pfam" id="PF00561">
    <property type="entry name" value="Abhydrolase_1"/>
    <property type="match status" value="1"/>
</dbReference>
<feature type="domain" description="AB hydrolase-1" evidence="5">
    <location>
        <begin position="90"/>
        <end position="280"/>
    </location>
</feature>
<feature type="domain" description="Peptidase S33 tripeptidyl aminopeptidase-like C-terminal" evidence="6">
    <location>
        <begin position="406"/>
        <end position="497"/>
    </location>
</feature>
<feature type="chain" id="PRO_5046164369" evidence="4">
    <location>
        <begin position="20"/>
        <end position="528"/>
    </location>
</feature>
<gene>
    <name evidence="7" type="ORF">ACFP2T_19935</name>
</gene>
<feature type="region of interest" description="Disordered" evidence="3">
    <location>
        <begin position="495"/>
        <end position="528"/>
    </location>
</feature>
<evidence type="ECO:0000313" key="7">
    <source>
        <dbReference type="EMBL" id="MFC6018467.1"/>
    </source>
</evidence>
<dbReference type="InterPro" id="IPR051601">
    <property type="entry name" value="Serine_prot/Carboxylest_S33"/>
</dbReference>
<comment type="similarity">
    <text evidence="1">Belongs to the peptidase S33 family.</text>
</comment>
<dbReference type="RefSeq" id="WP_377423991.1">
    <property type="nucleotide sequence ID" value="NZ_JBHSPR010000017.1"/>
</dbReference>
<evidence type="ECO:0000256" key="4">
    <source>
        <dbReference type="SAM" id="SignalP"/>
    </source>
</evidence>
<accession>A0ABW1K9J1</accession>
<dbReference type="GO" id="GO:0016787">
    <property type="term" value="F:hydrolase activity"/>
    <property type="evidence" value="ECO:0007669"/>
    <property type="project" value="UniProtKB-KW"/>
</dbReference>
<name>A0ABW1K9J1_9ACTN</name>
<proteinExistence type="inferred from homology"/>
<feature type="compositionally biased region" description="Low complexity" evidence="3">
    <location>
        <begin position="498"/>
        <end position="513"/>
    </location>
</feature>
<dbReference type="Proteomes" id="UP001596203">
    <property type="component" value="Unassembled WGS sequence"/>
</dbReference>